<evidence type="ECO:0000259" key="1">
    <source>
        <dbReference type="Pfam" id="PF00496"/>
    </source>
</evidence>
<dbReference type="InterPro" id="IPR039424">
    <property type="entry name" value="SBP_5"/>
</dbReference>
<protein>
    <recommendedName>
        <fullName evidence="1">Solute-binding protein family 5 domain-containing protein</fullName>
    </recommendedName>
</protein>
<reference evidence="3" key="1">
    <citation type="journal article" date="2019" name="Int. J. Syst. Evol. Microbiol.">
        <title>The Global Catalogue of Microorganisms (GCM) 10K type strain sequencing project: providing services to taxonomists for standard genome sequencing and annotation.</title>
        <authorList>
            <consortium name="The Broad Institute Genomics Platform"/>
            <consortium name="The Broad Institute Genome Sequencing Center for Infectious Disease"/>
            <person name="Wu L."/>
            <person name="Ma J."/>
        </authorList>
    </citation>
    <scope>NUCLEOTIDE SEQUENCE [LARGE SCALE GENOMIC DNA]</scope>
    <source>
        <strain evidence="3">NBRC 108728</strain>
    </source>
</reference>
<name>A0ABN6Y1X7_9MICO</name>
<accession>A0ABN6Y1X7</accession>
<proteinExistence type="predicted"/>
<dbReference type="Proteomes" id="UP001321486">
    <property type="component" value="Chromosome"/>
</dbReference>
<dbReference type="RefSeq" id="WP_286344118.1">
    <property type="nucleotide sequence ID" value="NZ_AP027732.1"/>
</dbReference>
<keyword evidence="3" id="KW-1185">Reference proteome</keyword>
<dbReference type="Gene3D" id="3.10.105.10">
    <property type="entry name" value="Dipeptide-binding Protein, Domain 3"/>
    <property type="match status" value="1"/>
</dbReference>
<dbReference type="SUPFAM" id="SSF53850">
    <property type="entry name" value="Periplasmic binding protein-like II"/>
    <property type="match status" value="1"/>
</dbReference>
<dbReference type="PANTHER" id="PTHR30290">
    <property type="entry name" value="PERIPLASMIC BINDING COMPONENT OF ABC TRANSPORTER"/>
    <property type="match status" value="1"/>
</dbReference>
<feature type="domain" description="Solute-binding protein family 5" evidence="1">
    <location>
        <begin position="10"/>
        <end position="135"/>
    </location>
</feature>
<dbReference type="InterPro" id="IPR000914">
    <property type="entry name" value="SBP_5_dom"/>
</dbReference>
<dbReference type="Gene3D" id="3.40.190.10">
    <property type="entry name" value="Periplasmic binding protein-like II"/>
    <property type="match status" value="1"/>
</dbReference>
<evidence type="ECO:0000313" key="3">
    <source>
        <dbReference type="Proteomes" id="UP001321486"/>
    </source>
</evidence>
<evidence type="ECO:0000313" key="2">
    <source>
        <dbReference type="EMBL" id="BDZ51337.1"/>
    </source>
</evidence>
<organism evidence="2 3">
    <name type="scientific">Frondihabitans sucicola</name>
    <dbReference type="NCBI Taxonomy" id="1268041"/>
    <lineage>
        <taxon>Bacteria</taxon>
        <taxon>Bacillati</taxon>
        <taxon>Actinomycetota</taxon>
        <taxon>Actinomycetes</taxon>
        <taxon>Micrococcales</taxon>
        <taxon>Microbacteriaceae</taxon>
        <taxon>Frondihabitans</taxon>
    </lineage>
</organism>
<sequence length="254" mass="26491">MVSAGLKVASSATSAAYVYFNDSSGPTANPAVREAITLAYDYSGGLAKFRGGAGSLADGPLPASMSCRPTLPTVKQDLTKAKKVLADAGLANLTLTMRFQPAFSEQAQEATLLQSNLKQIGITVKLQPIAFADYLTLLGKFSTVPQLMLATDAAPYPDAGVMVSQEFSSKAVGTNKDAYSDPQVDSLLAKATSEPDAAERCGLYKQVQTLVTKDHGVMPLYTVDSLTAYSNGVQGAGLRAPNGSLAVASLRLSE</sequence>
<gene>
    <name evidence="2" type="ORF">GCM10025867_35780</name>
</gene>
<dbReference type="Pfam" id="PF00496">
    <property type="entry name" value="SBP_bac_5"/>
    <property type="match status" value="1"/>
</dbReference>
<dbReference type="EMBL" id="AP027732">
    <property type="protein sequence ID" value="BDZ51337.1"/>
    <property type="molecule type" value="Genomic_DNA"/>
</dbReference>